<feature type="binding site" evidence="11">
    <location>
        <position position="94"/>
    </location>
    <ligand>
        <name>Zn(2+)</name>
        <dbReference type="ChEBI" id="CHEBI:29105"/>
    </ligand>
</feature>
<evidence type="ECO:0000256" key="9">
    <source>
        <dbReference type="ARBA" id="ARBA00023125"/>
    </source>
</evidence>
<feature type="binding site" evidence="11">
    <location>
        <position position="137"/>
    </location>
    <ligand>
        <name>Zn(2+)</name>
        <dbReference type="ChEBI" id="CHEBI:29105"/>
    </ligand>
</feature>
<keyword evidence="8" id="KW-0805">Transcription regulation</keyword>
<dbReference type="InterPro" id="IPR036388">
    <property type="entry name" value="WH-like_DNA-bd_sf"/>
</dbReference>
<keyword evidence="5" id="KW-0678">Repressor</keyword>
<evidence type="ECO:0000256" key="4">
    <source>
        <dbReference type="ARBA" id="ARBA00022490"/>
    </source>
</evidence>
<keyword evidence="7 11" id="KW-0862">Zinc</keyword>
<dbReference type="AlphaFoldDB" id="A0A934I537"/>
<feature type="binding site" evidence="12">
    <location>
        <position position="109"/>
    </location>
    <ligand>
        <name>Fe cation</name>
        <dbReference type="ChEBI" id="CHEBI:24875"/>
    </ligand>
</feature>
<dbReference type="RefSeq" id="WP_198738384.1">
    <property type="nucleotide sequence ID" value="NZ_JAEIOS010000011.1"/>
</dbReference>
<evidence type="ECO:0000313" key="14">
    <source>
        <dbReference type="Proteomes" id="UP000645966"/>
    </source>
</evidence>
<protein>
    <submittedName>
        <fullName evidence="13">Transcriptional repressor</fullName>
    </submittedName>
</protein>
<dbReference type="GO" id="GO:0003700">
    <property type="term" value="F:DNA-binding transcription factor activity"/>
    <property type="evidence" value="ECO:0007669"/>
    <property type="project" value="InterPro"/>
</dbReference>
<evidence type="ECO:0000256" key="7">
    <source>
        <dbReference type="ARBA" id="ARBA00022833"/>
    </source>
</evidence>
<accession>A0A934I537</accession>
<evidence type="ECO:0000256" key="3">
    <source>
        <dbReference type="ARBA" id="ARBA00011738"/>
    </source>
</evidence>
<name>A0A934I537_9CORY</name>
<dbReference type="InterPro" id="IPR043135">
    <property type="entry name" value="Fur_C"/>
</dbReference>
<comment type="subcellular location">
    <subcellularLocation>
        <location evidence="1">Cytoplasm</location>
    </subcellularLocation>
</comment>
<evidence type="ECO:0000256" key="10">
    <source>
        <dbReference type="ARBA" id="ARBA00023163"/>
    </source>
</evidence>
<dbReference type="GO" id="GO:0005829">
    <property type="term" value="C:cytosol"/>
    <property type="evidence" value="ECO:0007669"/>
    <property type="project" value="TreeGrafter"/>
</dbReference>
<dbReference type="Gene3D" id="3.30.1490.190">
    <property type="match status" value="1"/>
</dbReference>
<evidence type="ECO:0000256" key="2">
    <source>
        <dbReference type="ARBA" id="ARBA00007957"/>
    </source>
</evidence>
<dbReference type="GO" id="GO:0008270">
    <property type="term" value="F:zinc ion binding"/>
    <property type="evidence" value="ECO:0007669"/>
    <property type="project" value="TreeGrafter"/>
</dbReference>
<dbReference type="GO" id="GO:1900376">
    <property type="term" value="P:regulation of secondary metabolite biosynthetic process"/>
    <property type="evidence" value="ECO:0007669"/>
    <property type="project" value="TreeGrafter"/>
</dbReference>
<feature type="binding site" evidence="11">
    <location>
        <position position="134"/>
    </location>
    <ligand>
        <name>Zn(2+)</name>
        <dbReference type="ChEBI" id="CHEBI:29105"/>
    </ligand>
</feature>
<evidence type="ECO:0000256" key="8">
    <source>
        <dbReference type="ARBA" id="ARBA00023015"/>
    </source>
</evidence>
<dbReference type="SUPFAM" id="SSF46785">
    <property type="entry name" value="Winged helix' DNA-binding domain"/>
    <property type="match status" value="1"/>
</dbReference>
<gene>
    <name evidence="13" type="ORF">JDV75_06450</name>
</gene>
<comment type="subunit">
    <text evidence="3">Homodimer.</text>
</comment>
<dbReference type="FunFam" id="1.10.10.10:FF:000459">
    <property type="entry name" value="Ferric uptake regulation protein"/>
    <property type="match status" value="1"/>
</dbReference>
<keyword evidence="12" id="KW-0408">Iron</keyword>
<keyword evidence="9" id="KW-0238">DNA-binding</keyword>
<reference evidence="13" key="1">
    <citation type="submission" date="2020-12" db="EMBL/GenBank/DDBJ databases">
        <title>Genome public.</title>
        <authorList>
            <person name="Sun Q."/>
        </authorList>
    </citation>
    <scope>NUCLEOTIDE SEQUENCE</scope>
    <source>
        <strain evidence="13">CCM 8863</strain>
    </source>
</reference>
<evidence type="ECO:0000256" key="11">
    <source>
        <dbReference type="PIRSR" id="PIRSR602481-1"/>
    </source>
</evidence>
<dbReference type="InterPro" id="IPR002481">
    <property type="entry name" value="FUR"/>
</dbReference>
<comment type="caution">
    <text evidence="13">The sequence shown here is derived from an EMBL/GenBank/DDBJ whole genome shotgun (WGS) entry which is preliminary data.</text>
</comment>
<sequence>MSANQDSTIPKLGVRSTRQRAAVVEVLRDLDTFASAKTIHRELGERHHKVGLTTVYRTLQSLADIHAVDVLHMATGESLYRHCDTEAHHHHLVCTECGHTIEIEGGPVEKWALEESRRNDFQLTGHTAEVFGVCAVCRAGRSTGTES</sequence>
<dbReference type="CDD" id="cd07153">
    <property type="entry name" value="Fur_like"/>
    <property type="match status" value="1"/>
</dbReference>
<dbReference type="Pfam" id="PF01475">
    <property type="entry name" value="FUR"/>
    <property type="match status" value="1"/>
</dbReference>
<keyword evidence="10" id="KW-0804">Transcription</keyword>
<evidence type="ECO:0000256" key="6">
    <source>
        <dbReference type="ARBA" id="ARBA00022723"/>
    </source>
</evidence>
<organism evidence="13 14">
    <name type="scientific">Corynebacterium meridianum</name>
    <dbReference type="NCBI Taxonomy" id="2765363"/>
    <lineage>
        <taxon>Bacteria</taxon>
        <taxon>Bacillati</taxon>
        <taxon>Actinomycetota</taxon>
        <taxon>Actinomycetes</taxon>
        <taxon>Mycobacteriales</taxon>
        <taxon>Corynebacteriaceae</taxon>
        <taxon>Corynebacterium</taxon>
    </lineage>
</organism>
<comment type="similarity">
    <text evidence="2">Belongs to the Fur family.</text>
</comment>
<keyword evidence="14" id="KW-1185">Reference proteome</keyword>
<feature type="binding site" evidence="12">
    <location>
        <position position="126"/>
    </location>
    <ligand>
        <name>Fe cation</name>
        <dbReference type="ChEBI" id="CHEBI:24875"/>
    </ligand>
</feature>
<keyword evidence="6 11" id="KW-0479">Metal-binding</keyword>
<dbReference type="Proteomes" id="UP000645966">
    <property type="component" value="Unassembled WGS sequence"/>
</dbReference>
<evidence type="ECO:0000313" key="13">
    <source>
        <dbReference type="EMBL" id="MBI8989399.1"/>
    </source>
</evidence>
<feature type="binding site" evidence="12">
    <location>
        <position position="88"/>
    </location>
    <ligand>
        <name>Fe cation</name>
        <dbReference type="ChEBI" id="CHEBI:24875"/>
    </ligand>
</feature>
<feature type="binding site" evidence="11">
    <location>
        <position position="97"/>
    </location>
    <ligand>
        <name>Zn(2+)</name>
        <dbReference type="ChEBI" id="CHEBI:29105"/>
    </ligand>
</feature>
<evidence type="ECO:0000256" key="1">
    <source>
        <dbReference type="ARBA" id="ARBA00004496"/>
    </source>
</evidence>
<comment type="cofactor">
    <cofactor evidence="11">
        <name>Zn(2+)</name>
        <dbReference type="ChEBI" id="CHEBI:29105"/>
    </cofactor>
    <text evidence="11">Binds 1 zinc ion per subunit.</text>
</comment>
<dbReference type="GO" id="GO:0000976">
    <property type="term" value="F:transcription cis-regulatory region binding"/>
    <property type="evidence" value="ECO:0007669"/>
    <property type="project" value="TreeGrafter"/>
</dbReference>
<dbReference type="InterPro" id="IPR036390">
    <property type="entry name" value="WH_DNA-bd_sf"/>
</dbReference>
<proteinExistence type="inferred from homology"/>
<dbReference type="PANTHER" id="PTHR33202">
    <property type="entry name" value="ZINC UPTAKE REGULATION PROTEIN"/>
    <property type="match status" value="1"/>
</dbReference>
<evidence type="ECO:0000256" key="12">
    <source>
        <dbReference type="PIRSR" id="PIRSR602481-2"/>
    </source>
</evidence>
<dbReference type="Gene3D" id="1.10.10.10">
    <property type="entry name" value="Winged helix-like DNA-binding domain superfamily/Winged helix DNA-binding domain"/>
    <property type="match status" value="1"/>
</dbReference>
<evidence type="ECO:0000256" key="5">
    <source>
        <dbReference type="ARBA" id="ARBA00022491"/>
    </source>
</evidence>
<dbReference type="PANTHER" id="PTHR33202:SF2">
    <property type="entry name" value="FERRIC UPTAKE REGULATION PROTEIN"/>
    <property type="match status" value="1"/>
</dbReference>
<keyword evidence="4" id="KW-0963">Cytoplasm</keyword>
<dbReference type="EMBL" id="JAEIOS010000011">
    <property type="protein sequence ID" value="MBI8989399.1"/>
    <property type="molecule type" value="Genomic_DNA"/>
</dbReference>
<comment type="cofactor">
    <cofactor evidence="12">
        <name>Mn(2+)</name>
        <dbReference type="ChEBI" id="CHEBI:29035"/>
    </cofactor>
    <cofactor evidence="12">
        <name>Fe(2+)</name>
        <dbReference type="ChEBI" id="CHEBI:29033"/>
    </cofactor>
    <text evidence="12">Binds 1 Mn(2+) or Fe(2+) ion per subunit.</text>
</comment>
<dbReference type="GO" id="GO:0045892">
    <property type="term" value="P:negative regulation of DNA-templated transcription"/>
    <property type="evidence" value="ECO:0007669"/>
    <property type="project" value="TreeGrafter"/>
</dbReference>